<evidence type="ECO:0000313" key="3">
    <source>
        <dbReference type="Proteomes" id="UP000250235"/>
    </source>
</evidence>
<dbReference type="EMBL" id="KQ988034">
    <property type="protein sequence ID" value="KZV56587.1"/>
    <property type="molecule type" value="Genomic_DNA"/>
</dbReference>
<dbReference type="Proteomes" id="UP000250235">
    <property type="component" value="Unassembled WGS sequence"/>
</dbReference>
<evidence type="ECO:0000256" key="1">
    <source>
        <dbReference type="SAM" id="MobiDB-lite"/>
    </source>
</evidence>
<reference evidence="2 3" key="1">
    <citation type="journal article" date="2015" name="Proc. Natl. Acad. Sci. U.S.A.">
        <title>The resurrection genome of Boea hygrometrica: A blueprint for survival of dehydration.</title>
        <authorList>
            <person name="Xiao L."/>
            <person name="Yang G."/>
            <person name="Zhang L."/>
            <person name="Yang X."/>
            <person name="Zhao S."/>
            <person name="Ji Z."/>
            <person name="Zhou Q."/>
            <person name="Hu M."/>
            <person name="Wang Y."/>
            <person name="Chen M."/>
            <person name="Xu Y."/>
            <person name="Jin H."/>
            <person name="Xiao X."/>
            <person name="Hu G."/>
            <person name="Bao F."/>
            <person name="Hu Y."/>
            <person name="Wan P."/>
            <person name="Li L."/>
            <person name="Deng X."/>
            <person name="Kuang T."/>
            <person name="Xiang C."/>
            <person name="Zhu J.K."/>
            <person name="Oliver M.J."/>
            <person name="He Y."/>
        </authorList>
    </citation>
    <scope>NUCLEOTIDE SEQUENCE [LARGE SCALE GENOMIC DNA]</scope>
    <source>
        <strain evidence="3">cv. XS01</strain>
    </source>
</reference>
<sequence length="397" mass="43131">MASSLYSNSQHVSFESVLTMEDPGMISMFRAIITSGLEGFLGCPAVIYESELVEFFKNGSVKDGLVVSTVNGVSIEISEQLLAETFELPVDGLSELSEMPKDKIFDARSIVSLSGEPARSFNAITVEKFSLITAIVCGVRMNWAKILFSILKKMVTPGSKQAKGFAVQISLLLENIPTLELGESSEFPASKILTNKTVHRFVSINAQAGAEEVFGASKPKAVSQKRRAADIGAAVTKKKRTIKKKSVTSLSTLEMVAVAQEAVPIQMIETSTVAPSAENNSNQPAGETDGVKGVDADVDAPTAKIDETSVREYFEPAVEVPAEETKCSSADDVDFIIQQVIEETREVDASADRDQPAATEERHWFDLPYEDLVRVDAQLANLWRVGFIDSCTNDLYI</sequence>
<name>A0A2Z7DBF1_9LAMI</name>
<organism evidence="2 3">
    <name type="scientific">Dorcoceras hygrometricum</name>
    <dbReference type="NCBI Taxonomy" id="472368"/>
    <lineage>
        <taxon>Eukaryota</taxon>
        <taxon>Viridiplantae</taxon>
        <taxon>Streptophyta</taxon>
        <taxon>Embryophyta</taxon>
        <taxon>Tracheophyta</taxon>
        <taxon>Spermatophyta</taxon>
        <taxon>Magnoliopsida</taxon>
        <taxon>eudicotyledons</taxon>
        <taxon>Gunneridae</taxon>
        <taxon>Pentapetalae</taxon>
        <taxon>asterids</taxon>
        <taxon>lamiids</taxon>
        <taxon>Lamiales</taxon>
        <taxon>Gesneriaceae</taxon>
        <taxon>Didymocarpoideae</taxon>
        <taxon>Trichosporeae</taxon>
        <taxon>Loxocarpinae</taxon>
        <taxon>Dorcoceras</taxon>
    </lineage>
</organism>
<keyword evidence="3" id="KW-1185">Reference proteome</keyword>
<feature type="compositionally biased region" description="Polar residues" evidence="1">
    <location>
        <begin position="273"/>
        <end position="285"/>
    </location>
</feature>
<dbReference type="AlphaFoldDB" id="A0A2Z7DBF1"/>
<accession>A0A2Z7DBF1</accession>
<proteinExistence type="predicted"/>
<protein>
    <submittedName>
        <fullName evidence="2">Dystroglycan-like</fullName>
    </submittedName>
</protein>
<gene>
    <name evidence="2" type="ORF">F511_27175</name>
</gene>
<feature type="region of interest" description="Disordered" evidence="1">
    <location>
        <begin position="273"/>
        <end position="295"/>
    </location>
</feature>
<evidence type="ECO:0000313" key="2">
    <source>
        <dbReference type="EMBL" id="KZV56587.1"/>
    </source>
</evidence>